<gene>
    <name evidence="2" type="ORF">Fcan01_25591</name>
</gene>
<dbReference type="Gene3D" id="2.60.20.10">
    <property type="entry name" value="Crystallins"/>
    <property type="match status" value="1"/>
</dbReference>
<evidence type="ECO:0000313" key="3">
    <source>
        <dbReference type="Proteomes" id="UP000198287"/>
    </source>
</evidence>
<dbReference type="Proteomes" id="UP000198287">
    <property type="component" value="Unassembled WGS sequence"/>
</dbReference>
<evidence type="ECO:0000313" key="2">
    <source>
        <dbReference type="EMBL" id="OXA39737.1"/>
    </source>
</evidence>
<evidence type="ECO:0000256" key="1">
    <source>
        <dbReference type="SAM" id="SignalP"/>
    </source>
</evidence>
<sequence length="206" mass="22582">MFLRLCAFLSCVSFAVGYVQEVTFYTEYAFQGDALRLRSKHAELTPCQLKHIANTKTFCAVGSWQGFEGQNYTGRVRFTSTSGAAMNCQEKSFKYSPIKSLRYLGQLETLMPSISVNSGSNDSDTGGIERTFTNLAANNFGFIPAHLVLTGGSNWTGFSNEDFTGESTCFSTSELHVGISPHPSVVRSLFQGCDAKYGSEIYESAE</sequence>
<name>A0A226D4R7_FOLCA</name>
<dbReference type="InterPro" id="IPR011024">
    <property type="entry name" value="G_crystallin-like"/>
</dbReference>
<comment type="caution">
    <text evidence="2">The sequence shown here is derived from an EMBL/GenBank/DDBJ whole genome shotgun (WGS) entry which is preliminary data.</text>
</comment>
<organism evidence="2 3">
    <name type="scientific">Folsomia candida</name>
    <name type="common">Springtail</name>
    <dbReference type="NCBI Taxonomy" id="158441"/>
    <lineage>
        <taxon>Eukaryota</taxon>
        <taxon>Metazoa</taxon>
        <taxon>Ecdysozoa</taxon>
        <taxon>Arthropoda</taxon>
        <taxon>Hexapoda</taxon>
        <taxon>Collembola</taxon>
        <taxon>Entomobryomorpha</taxon>
        <taxon>Isotomoidea</taxon>
        <taxon>Isotomidae</taxon>
        <taxon>Proisotominae</taxon>
        <taxon>Folsomia</taxon>
    </lineage>
</organism>
<dbReference type="EMBL" id="LNIX01000037">
    <property type="protein sequence ID" value="OXA39737.1"/>
    <property type="molecule type" value="Genomic_DNA"/>
</dbReference>
<dbReference type="AlphaFoldDB" id="A0A226D4R7"/>
<accession>A0A226D4R7</accession>
<reference evidence="2 3" key="1">
    <citation type="submission" date="2015-12" db="EMBL/GenBank/DDBJ databases">
        <title>The genome of Folsomia candida.</title>
        <authorList>
            <person name="Faddeeva A."/>
            <person name="Derks M.F."/>
            <person name="Anvar Y."/>
            <person name="Smit S."/>
            <person name="Van Straalen N."/>
            <person name="Roelofs D."/>
        </authorList>
    </citation>
    <scope>NUCLEOTIDE SEQUENCE [LARGE SCALE GENOMIC DNA]</scope>
    <source>
        <strain evidence="2 3">VU population</strain>
        <tissue evidence="2">Whole body</tissue>
    </source>
</reference>
<feature type="signal peptide" evidence="1">
    <location>
        <begin position="1"/>
        <end position="17"/>
    </location>
</feature>
<proteinExistence type="predicted"/>
<dbReference type="SUPFAM" id="SSF49695">
    <property type="entry name" value="gamma-Crystallin-like"/>
    <property type="match status" value="1"/>
</dbReference>
<feature type="chain" id="PRO_5012466129" evidence="1">
    <location>
        <begin position="18"/>
        <end position="206"/>
    </location>
</feature>
<protein>
    <submittedName>
        <fullName evidence="2">Uncharacterized protein</fullName>
    </submittedName>
</protein>
<keyword evidence="1" id="KW-0732">Signal</keyword>
<keyword evidence="3" id="KW-1185">Reference proteome</keyword>